<evidence type="ECO:0000313" key="1">
    <source>
        <dbReference type="EMBL" id="EKC28738.1"/>
    </source>
</evidence>
<dbReference type="EMBL" id="JH818915">
    <property type="protein sequence ID" value="EKC28738.1"/>
    <property type="molecule type" value="Genomic_DNA"/>
</dbReference>
<name>K1Q4D4_MAGGI</name>
<dbReference type="AlphaFoldDB" id="K1Q4D4"/>
<reference evidence="1" key="1">
    <citation type="journal article" date="2012" name="Nature">
        <title>The oyster genome reveals stress adaptation and complexity of shell formation.</title>
        <authorList>
            <person name="Zhang G."/>
            <person name="Fang X."/>
            <person name="Guo X."/>
            <person name="Li L."/>
            <person name="Luo R."/>
            <person name="Xu F."/>
            <person name="Yang P."/>
            <person name="Zhang L."/>
            <person name="Wang X."/>
            <person name="Qi H."/>
            <person name="Xiong Z."/>
            <person name="Que H."/>
            <person name="Xie Y."/>
            <person name="Holland P.W."/>
            <person name="Paps J."/>
            <person name="Zhu Y."/>
            <person name="Wu F."/>
            <person name="Chen Y."/>
            <person name="Wang J."/>
            <person name="Peng C."/>
            <person name="Meng J."/>
            <person name="Yang L."/>
            <person name="Liu J."/>
            <person name="Wen B."/>
            <person name="Zhang N."/>
            <person name="Huang Z."/>
            <person name="Zhu Q."/>
            <person name="Feng Y."/>
            <person name="Mount A."/>
            <person name="Hedgecock D."/>
            <person name="Xu Z."/>
            <person name="Liu Y."/>
            <person name="Domazet-Loso T."/>
            <person name="Du Y."/>
            <person name="Sun X."/>
            <person name="Zhang S."/>
            <person name="Liu B."/>
            <person name="Cheng P."/>
            <person name="Jiang X."/>
            <person name="Li J."/>
            <person name="Fan D."/>
            <person name="Wang W."/>
            <person name="Fu W."/>
            <person name="Wang T."/>
            <person name="Wang B."/>
            <person name="Zhang J."/>
            <person name="Peng Z."/>
            <person name="Li Y."/>
            <person name="Li N."/>
            <person name="Wang J."/>
            <person name="Chen M."/>
            <person name="He Y."/>
            <person name="Tan F."/>
            <person name="Song X."/>
            <person name="Zheng Q."/>
            <person name="Huang R."/>
            <person name="Yang H."/>
            <person name="Du X."/>
            <person name="Chen L."/>
            <person name="Yang M."/>
            <person name="Gaffney P.M."/>
            <person name="Wang S."/>
            <person name="Luo L."/>
            <person name="She Z."/>
            <person name="Ming Y."/>
            <person name="Huang W."/>
            <person name="Zhang S."/>
            <person name="Huang B."/>
            <person name="Zhang Y."/>
            <person name="Qu T."/>
            <person name="Ni P."/>
            <person name="Miao G."/>
            <person name="Wang J."/>
            <person name="Wang Q."/>
            <person name="Steinberg C.E."/>
            <person name="Wang H."/>
            <person name="Li N."/>
            <person name="Qian L."/>
            <person name="Zhang G."/>
            <person name="Li Y."/>
            <person name="Yang H."/>
            <person name="Liu X."/>
            <person name="Wang J."/>
            <person name="Yin Y."/>
            <person name="Wang J."/>
        </authorList>
    </citation>
    <scope>NUCLEOTIDE SEQUENCE [LARGE SCALE GENOMIC DNA]</scope>
    <source>
        <strain evidence="1">05x7-T-G4-1.051#20</strain>
    </source>
</reference>
<gene>
    <name evidence="1" type="ORF">CGI_10023506</name>
</gene>
<sequence>MIIPKKAFIFEAEDSHAVGSLNINNPEEGAVYRSEAIGRKAVHLIQGQYLEYTFCVRKETKVQVSNIRFSNDGLHDKYVIEIDGNLVGHFQTGTQTGSGAAWNDYHSSGQVGQPVDLGAGSHKVKLWTVFSDQWGDEVDFITLDVDDRNLDEMGFYCDKFCSDDIAFKNVSTQDSVPSSRFEQNSFKSSCPEESNVRVAVFNDIADTFRLTATIPQYRTFSNNRVPIFSGCNFNRPSLNLSNILIDPYGQTITTKKMKTVFAGSPTYMIMTTTFYPSVLSFVRGVDENRVGSILTIKLRNEGPVFDLDVSYLGESRRYISFDRLKIDPQNETT</sequence>
<dbReference type="HOGENOM" id="CLU_834840_0_0_1"/>
<protein>
    <submittedName>
        <fullName evidence="1">Uncharacterized protein</fullName>
    </submittedName>
</protein>
<proteinExistence type="predicted"/>
<dbReference type="InParanoid" id="K1Q4D4"/>
<organism evidence="1">
    <name type="scientific">Magallana gigas</name>
    <name type="common">Pacific oyster</name>
    <name type="synonym">Crassostrea gigas</name>
    <dbReference type="NCBI Taxonomy" id="29159"/>
    <lineage>
        <taxon>Eukaryota</taxon>
        <taxon>Metazoa</taxon>
        <taxon>Spiralia</taxon>
        <taxon>Lophotrochozoa</taxon>
        <taxon>Mollusca</taxon>
        <taxon>Bivalvia</taxon>
        <taxon>Autobranchia</taxon>
        <taxon>Pteriomorphia</taxon>
        <taxon>Ostreida</taxon>
        <taxon>Ostreoidea</taxon>
        <taxon>Ostreidae</taxon>
        <taxon>Magallana</taxon>
    </lineage>
</organism>
<dbReference type="Gene3D" id="2.60.120.260">
    <property type="entry name" value="Galactose-binding domain-like"/>
    <property type="match status" value="1"/>
</dbReference>
<accession>K1Q4D4</accession>